<name>A0AA96VLE1_9STRE</name>
<gene>
    <name evidence="2" type="ORF">PW252_03060</name>
</gene>
<dbReference type="InterPro" id="IPR006528">
    <property type="entry name" value="Phage_head_morphogenesis_dom"/>
</dbReference>
<dbReference type="NCBIfam" id="TIGR01641">
    <property type="entry name" value="phageSPP1_gp7"/>
    <property type="match status" value="1"/>
</dbReference>
<evidence type="ECO:0000259" key="1">
    <source>
        <dbReference type="Pfam" id="PF04233"/>
    </source>
</evidence>
<sequence length="450" mass="52510">MTKNHNDYWQKRVDDIFKHQDMTDEAFFKELSQIYSEASLSLQKDLFEFYNKYAEDNQISLAEARQRLIREDLSNYRANVERYRKQAEKDPELLRRINEQYMSSMASRMDVLNMEIVYKMGVLKGLLDKSFESYLKSSAEYAYRKAMGGRSGTLNDPALREVIRTPFEAKNYSEQLWGHVDNLARDLKEALKRGFVHGEHPRVLAKELAKKYTVAKHRAETLIRTDGTAVVNAATARRYMDAGLEYYRILVHMDNRTTEICRRIHAEDKRYRLDEMKVGLNAPPFHFNCRSGIVPDEEELGIEREYMKEFNTYEDPIREFMGSAFESHPEDSKRVIESLEKIGVEVVFGESPNMTYQGSPVLGNPGRIYINKEASYSALVHEATHANDDYSRGWTASRDVWDKDLAVWYETRAYDAEIALNKLLKVPESYIIRLEKLKEEAIKSILERGY</sequence>
<reference evidence="2" key="1">
    <citation type="submission" date="2023-02" db="EMBL/GenBank/DDBJ databases">
        <title>Streptococcus sp. Genome Sequencing and Assembly.</title>
        <authorList>
            <person name="Shore S.M."/>
            <person name="Nicholson T.L."/>
        </authorList>
    </citation>
    <scope>NUCLEOTIDE SEQUENCE</scope>
    <source>
        <strain evidence="2">29887</strain>
    </source>
</reference>
<dbReference type="EMBL" id="CP118735">
    <property type="protein sequence ID" value="WNY51641.1"/>
    <property type="molecule type" value="Genomic_DNA"/>
</dbReference>
<protein>
    <submittedName>
        <fullName evidence="2">Minor capsid protein</fullName>
    </submittedName>
</protein>
<proteinExistence type="predicted"/>
<accession>A0AA96VLE1</accession>
<evidence type="ECO:0000313" key="2">
    <source>
        <dbReference type="EMBL" id="WNY51641.1"/>
    </source>
</evidence>
<feature type="domain" description="Phage head morphogenesis" evidence="1">
    <location>
        <begin position="187"/>
        <end position="291"/>
    </location>
</feature>
<organism evidence="2">
    <name type="scientific">Streptococcus iners</name>
    <dbReference type="NCBI Taxonomy" id="3028084"/>
    <lineage>
        <taxon>Bacteria</taxon>
        <taxon>Bacillati</taxon>
        <taxon>Bacillota</taxon>
        <taxon>Bacilli</taxon>
        <taxon>Lactobacillales</taxon>
        <taxon>Streptococcaceae</taxon>
        <taxon>Streptococcus</taxon>
    </lineage>
</organism>
<dbReference type="KEGG" id="sins:PW252_03060"/>
<dbReference type="Pfam" id="PF04233">
    <property type="entry name" value="Phage_Mu_F"/>
    <property type="match status" value="1"/>
</dbReference>
<dbReference type="AlphaFoldDB" id="A0AA96VLE1"/>
<dbReference type="RefSeq" id="WP_248050605.1">
    <property type="nucleotide sequence ID" value="NZ_CP118735.1"/>
</dbReference>